<keyword evidence="3 8" id="KW-0808">Transferase</keyword>
<comment type="similarity">
    <text evidence="1 8">Belongs to the 2-oxoacid dehydrogenase family.</text>
</comment>
<evidence type="ECO:0000256" key="1">
    <source>
        <dbReference type="ARBA" id="ARBA00007317"/>
    </source>
</evidence>
<feature type="domain" description="Peripheral subunit-binding (PSBD)" evidence="11">
    <location>
        <begin position="267"/>
        <end position="304"/>
    </location>
</feature>
<dbReference type="PROSITE" id="PS00189">
    <property type="entry name" value="LIPOYL"/>
    <property type="match status" value="2"/>
</dbReference>
<feature type="region of interest" description="Disordered" evidence="9">
    <location>
        <begin position="213"/>
        <end position="266"/>
    </location>
</feature>
<gene>
    <name evidence="12" type="ORF">SNF14_08745</name>
</gene>
<keyword evidence="13" id="KW-1185">Reference proteome</keyword>
<dbReference type="SUPFAM" id="SSF47005">
    <property type="entry name" value="Peripheral subunit-binding domain of 2-oxo acid dehydrogenase complex"/>
    <property type="match status" value="1"/>
</dbReference>
<comment type="function">
    <text evidence="6">The pyruvate dehydrogenase complex catalyzes the overall conversion of pyruvate to acetyl-CoA and CO(2). It contains multiple copies of three enzymatic components: pyruvate dehydrogenase (E1), dihydrolipoamide acetyltransferase (E2) and lipoamide dehydrogenase (E3).</text>
</comment>
<name>A0ABU5EMZ7_9FLAO</name>
<evidence type="ECO:0000259" key="11">
    <source>
        <dbReference type="PROSITE" id="PS51826"/>
    </source>
</evidence>
<evidence type="ECO:0000256" key="8">
    <source>
        <dbReference type="RuleBase" id="RU361137"/>
    </source>
</evidence>
<evidence type="ECO:0000259" key="10">
    <source>
        <dbReference type="PROSITE" id="PS50968"/>
    </source>
</evidence>
<evidence type="ECO:0000256" key="7">
    <source>
        <dbReference type="ARBA" id="ARBA00048370"/>
    </source>
</evidence>
<feature type="compositionally biased region" description="Polar residues" evidence="9">
    <location>
        <begin position="251"/>
        <end position="263"/>
    </location>
</feature>
<dbReference type="PROSITE" id="PS50968">
    <property type="entry name" value="BIOTINYL_LIPOYL"/>
    <property type="match status" value="2"/>
</dbReference>
<dbReference type="Gene3D" id="3.30.559.10">
    <property type="entry name" value="Chloramphenicol acetyltransferase-like domain"/>
    <property type="match status" value="1"/>
</dbReference>
<dbReference type="SUPFAM" id="SSF52777">
    <property type="entry name" value="CoA-dependent acyltransferases"/>
    <property type="match status" value="1"/>
</dbReference>
<dbReference type="InterPro" id="IPR004167">
    <property type="entry name" value="PSBD"/>
</dbReference>
<feature type="compositionally biased region" description="Acidic residues" evidence="9">
    <location>
        <begin position="106"/>
        <end position="124"/>
    </location>
</feature>
<dbReference type="CDD" id="cd06849">
    <property type="entry name" value="lipoyl_domain"/>
    <property type="match status" value="2"/>
</dbReference>
<dbReference type="EC" id="2.3.1.12" evidence="8"/>
<dbReference type="NCBIfam" id="TIGR01349">
    <property type="entry name" value="PDHac_trf_mito"/>
    <property type="match status" value="1"/>
</dbReference>
<dbReference type="PANTHER" id="PTHR23151">
    <property type="entry name" value="DIHYDROLIPOAMIDE ACETYL/SUCCINYL-TRANSFERASE-RELATED"/>
    <property type="match status" value="1"/>
</dbReference>
<dbReference type="InterPro" id="IPR003016">
    <property type="entry name" value="2-oxoA_DH_lipoyl-BS"/>
</dbReference>
<organism evidence="12 13">
    <name type="scientific">Winogradskyella aquimaris</name>
    <dbReference type="NCBI Taxonomy" id="864074"/>
    <lineage>
        <taxon>Bacteria</taxon>
        <taxon>Pseudomonadati</taxon>
        <taxon>Bacteroidota</taxon>
        <taxon>Flavobacteriia</taxon>
        <taxon>Flavobacteriales</taxon>
        <taxon>Flavobacteriaceae</taxon>
        <taxon>Winogradskyella</taxon>
    </lineage>
</organism>
<dbReference type="PROSITE" id="PS51826">
    <property type="entry name" value="PSBD"/>
    <property type="match status" value="1"/>
</dbReference>
<sequence>MAEVINMPRLSDTMEEGTVATWLKKVGDKVEEGDILAEIETDKATMEFESFNEGTLLHIGIQEGETAKVDSLLAIIGEEGEDISDLLNGTSSDDEKIKSEEKKEDNAEETEEVDSSSDSSEELPEGVTVVTMPRLSDTMEEGTVATWLKSVGDEVEEGDILAEIETDKATMEFESFQSGTLLHIGLQEGESAKVDALLAIIGPAGTDVSGVAKNFKAGGSAPESEPKTESKAAPNEEKKEEPKKEASKPSQSKTNETSASTSGGRIFVSPLAKKMAEEKGINLSQVKGSGENGRIVKRDIENFTPSQASSTVGKFVPTGTEDYDEVPNSNMRKAIAKNLAKSKFTAPHYYLNVEFDMDNAIAFREQYNSLPDTKISFNDMIVKACALALKQHPQVNSQWFDDRMKMNNHVHIGVAVAVPDGLVVPVVKFANEQSLTQIGAAVKDFAGKARNKKLTLDEMEGSTFTISNLGMFGIESFTSIINQPNSAILSVGAIVSKPVVKNGKVVPGNTMKLTMACDHRTVDGATGAQFLQTLKGYIENPVTMLV</sequence>
<dbReference type="InterPro" id="IPR001078">
    <property type="entry name" value="2-oxoacid_DH_actylTfrase"/>
</dbReference>
<evidence type="ECO:0000256" key="3">
    <source>
        <dbReference type="ARBA" id="ARBA00022679"/>
    </source>
</evidence>
<evidence type="ECO:0000313" key="12">
    <source>
        <dbReference type="EMBL" id="MDY2587422.1"/>
    </source>
</evidence>
<comment type="catalytic activity">
    <reaction evidence="7 8">
        <text>N(6)-[(R)-dihydrolipoyl]-L-lysyl-[protein] + acetyl-CoA = N(6)-[(R)-S(8)-acetyldihydrolipoyl]-L-lysyl-[protein] + CoA</text>
        <dbReference type="Rhea" id="RHEA:17017"/>
        <dbReference type="Rhea" id="RHEA-COMP:10475"/>
        <dbReference type="Rhea" id="RHEA-COMP:10478"/>
        <dbReference type="ChEBI" id="CHEBI:57287"/>
        <dbReference type="ChEBI" id="CHEBI:57288"/>
        <dbReference type="ChEBI" id="CHEBI:83100"/>
        <dbReference type="ChEBI" id="CHEBI:83111"/>
        <dbReference type="EC" id="2.3.1.12"/>
    </reaction>
</comment>
<dbReference type="Proteomes" id="UP001285855">
    <property type="component" value="Unassembled WGS sequence"/>
</dbReference>
<dbReference type="InterPro" id="IPR006257">
    <property type="entry name" value="LAT1"/>
</dbReference>
<dbReference type="Pfam" id="PF00364">
    <property type="entry name" value="Biotin_lipoyl"/>
    <property type="match status" value="2"/>
</dbReference>
<dbReference type="Pfam" id="PF02817">
    <property type="entry name" value="E3_binding"/>
    <property type="match status" value="1"/>
</dbReference>
<feature type="domain" description="Lipoyl-binding" evidence="10">
    <location>
        <begin position="127"/>
        <end position="202"/>
    </location>
</feature>
<dbReference type="EMBL" id="JAXDAE010000008">
    <property type="protein sequence ID" value="MDY2587422.1"/>
    <property type="molecule type" value="Genomic_DNA"/>
</dbReference>
<keyword evidence="12" id="KW-0670">Pyruvate</keyword>
<proteinExistence type="inferred from homology"/>
<evidence type="ECO:0000256" key="4">
    <source>
        <dbReference type="ARBA" id="ARBA00022823"/>
    </source>
</evidence>
<evidence type="ECO:0000256" key="2">
    <source>
        <dbReference type="ARBA" id="ARBA00011484"/>
    </source>
</evidence>
<dbReference type="InterPro" id="IPR036625">
    <property type="entry name" value="E3-bd_dom_sf"/>
</dbReference>
<dbReference type="Gene3D" id="2.40.50.100">
    <property type="match status" value="2"/>
</dbReference>
<accession>A0ABU5EMZ7</accession>
<reference evidence="12 13" key="1">
    <citation type="submission" date="2023-11" db="EMBL/GenBank/DDBJ databases">
        <title>Winogradskyella pelagius sp. nov., isolated from coastal sediment.</title>
        <authorList>
            <person name="Li F."/>
        </authorList>
    </citation>
    <scope>NUCLEOTIDE SEQUENCE [LARGE SCALE GENOMIC DNA]</scope>
    <source>
        <strain evidence="12 13">KCTC 23502</strain>
    </source>
</reference>
<keyword evidence="5 8" id="KW-0012">Acyltransferase</keyword>
<feature type="compositionally biased region" description="Basic and acidic residues" evidence="9">
    <location>
        <begin position="93"/>
        <end position="105"/>
    </location>
</feature>
<evidence type="ECO:0000256" key="9">
    <source>
        <dbReference type="SAM" id="MobiDB-lite"/>
    </source>
</evidence>
<dbReference type="GO" id="GO:0004742">
    <property type="term" value="F:dihydrolipoyllysine-residue acetyltransferase activity"/>
    <property type="evidence" value="ECO:0007669"/>
    <property type="project" value="UniProtKB-EC"/>
</dbReference>
<evidence type="ECO:0000256" key="5">
    <source>
        <dbReference type="ARBA" id="ARBA00023315"/>
    </source>
</evidence>
<dbReference type="PANTHER" id="PTHR23151:SF90">
    <property type="entry name" value="DIHYDROLIPOYLLYSINE-RESIDUE ACETYLTRANSFERASE COMPONENT OF PYRUVATE DEHYDROGENASE COMPLEX, MITOCHONDRIAL-RELATED"/>
    <property type="match status" value="1"/>
</dbReference>
<dbReference type="Pfam" id="PF00198">
    <property type="entry name" value="2-oxoacid_dh"/>
    <property type="match status" value="1"/>
</dbReference>
<comment type="cofactor">
    <cofactor evidence="8">
        <name>(R)-lipoate</name>
        <dbReference type="ChEBI" id="CHEBI:83088"/>
    </cofactor>
    <text evidence="8">Binds 2 lipoyl cofactors covalently.</text>
</comment>
<keyword evidence="4 8" id="KW-0450">Lipoyl</keyword>
<dbReference type="InterPro" id="IPR045257">
    <property type="entry name" value="E2/Pdx1"/>
</dbReference>
<dbReference type="InterPro" id="IPR011053">
    <property type="entry name" value="Single_hybrid_motif"/>
</dbReference>
<feature type="domain" description="Lipoyl-binding" evidence="10">
    <location>
        <begin position="2"/>
        <end position="77"/>
    </location>
</feature>
<dbReference type="InterPro" id="IPR000089">
    <property type="entry name" value="Biotin_lipoyl"/>
</dbReference>
<dbReference type="SUPFAM" id="SSF51230">
    <property type="entry name" value="Single hybrid motif"/>
    <property type="match status" value="2"/>
</dbReference>
<feature type="region of interest" description="Disordered" evidence="9">
    <location>
        <begin position="84"/>
        <end position="127"/>
    </location>
</feature>
<feature type="compositionally biased region" description="Basic and acidic residues" evidence="9">
    <location>
        <begin position="224"/>
        <end position="247"/>
    </location>
</feature>
<dbReference type="Gene3D" id="4.10.320.10">
    <property type="entry name" value="E3-binding domain"/>
    <property type="match status" value="1"/>
</dbReference>
<dbReference type="RefSeq" id="WP_320555792.1">
    <property type="nucleotide sequence ID" value="NZ_JAXDAE010000008.1"/>
</dbReference>
<protein>
    <recommendedName>
        <fullName evidence="8">Acetyltransferase component of pyruvate dehydrogenase complex</fullName>
        <ecNumber evidence="8">2.3.1.12</ecNumber>
    </recommendedName>
</protein>
<comment type="subunit">
    <text evidence="2">Forms a 24-polypeptide structural core with octahedral symmetry.</text>
</comment>
<comment type="caution">
    <text evidence="12">The sequence shown here is derived from an EMBL/GenBank/DDBJ whole genome shotgun (WGS) entry which is preliminary data.</text>
</comment>
<dbReference type="InterPro" id="IPR023213">
    <property type="entry name" value="CAT-like_dom_sf"/>
</dbReference>
<evidence type="ECO:0000313" key="13">
    <source>
        <dbReference type="Proteomes" id="UP001285855"/>
    </source>
</evidence>
<evidence type="ECO:0000256" key="6">
    <source>
        <dbReference type="ARBA" id="ARBA00025211"/>
    </source>
</evidence>